<dbReference type="EMBL" id="LMUA01000003">
    <property type="protein sequence ID" value="KUE77301.1"/>
    <property type="molecule type" value="Genomic_DNA"/>
</dbReference>
<evidence type="ECO:0000313" key="6">
    <source>
        <dbReference type="Proteomes" id="UP000053433"/>
    </source>
</evidence>
<dbReference type="EMBL" id="WMZR01000001">
    <property type="protein sequence ID" value="MTS50060.1"/>
    <property type="molecule type" value="Genomic_DNA"/>
</dbReference>
<feature type="transmembrane region" description="Helical" evidence="1">
    <location>
        <begin position="161"/>
        <end position="182"/>
    </location>
</feature>
<feature type="transmembrane region" description="Helical" evidence="1">
    <location>
        <begin position="41"/>
        <end position="59"/>
    </location>
</feature>
<comment type="caution">
    <text evidence="2">The sequence shown here is derived from an EMBL/GenBank/DDBJ whole genome shotgun (WGS) entry which is preliminary data.</text>
</comment>
<proteinExistence type="predicted"/>
<dbReference type="AlphaFoldDB" id="A0A0D8J089"/>
<evidence type="ECO:0000313" key="3">
    <source>
        <dbReference type="EMBL" id="KUE77301.1"/>
    </source>
</evidence>
<accession>A0A0D8J089</accession>
<keyword evidence="1" id="KW-0812">Transmembrane</keyword>
<dbReference type="GeneID" id="42856350"/>
<keyword evidence="1" id="KW-0472">Membrane</keyword>
<organism evidence="2 5">
    <name type="scientific">Ruthenibacterium lactatiformans</name>
    <dbReference type="NCBI Taxonomy" id="1550024"/>
    <lineage>
        <taxon>Bacteria</taxon>
        <taxon>Bacillati</taxon>
        <taxon>Bacillota</taxon>
        <taxon>Clostridia</taxon>
        <taxon>Eubacteriales</taxon>
        <taxon>Oscillospiraceae</taxon>
        <taxon>Ruthenibacterium</taxon>
    </lineage>
</organism>
<evidence type="ECO:0000256" key="1">
    <source>
        <dbReference type="SAM" id="Phobius"/>
    </source>
</evidence>
<evidence type="ECO:0000313" key="5">
    <source>
        <dbReference type="Proteomes" id="UP000032483"/>
    </source>
</evidence>
<feature type="transmembrane region" description="Helical" evidence="1">
    <location>
        <begin position="80"/>
        <end position="99"/>
    </location>
</feature>
<dbReference type="RefSeq" id="WP_009324844.1">
    <property type="nucleotide sequence ID" value="NZ_CAOJUJ010000008.1"/>
</dbReference>
<keyword evidence="5" id="KW-1185">Reference proteome</keyword>
<sequence>MDKKKEKMTPERRYELACLILGGVVLGGALGCILRPNEWTFAVIPLLGVCLTALLWCAAARLWLCRDKQRLLAKSFTRPVRFALAVPAWAGATWLLYLLPGNVTGLDDVLAESVIILTLLAGTVFVPAAALGLGVASVLAAVVHLRRTPAAETRAYREGPLALALVLCVGVAALCVCFFLYLTI</sequence>
<dbReference type="Proteomes" id="UP000032483">
    <property type="component" value="Unassembled WGS sequence"/>
</dbReference>
<protein>
    <submittedName>
        <fullName evidence="2">Uncharacterized protein</fullName>
    </submittedName>
</protein>
<reference evidence="4 7" key="3">
    <citation type="journal article" date="2019" name="Nat. Med.">
        <title>A library of human gut bacterial isolates paired with longitudinal multiomics data enables mechanistic microbiome research.</title>
        <authorList>
            <person name="Poyet M."/>
            <person name="Groussin M."/>
            <person name="Gibbons S.M."/>
            <person name="Avila-Pacheco J."/>
            <person name="Jiang X."/>
            <person name="Kearney S.M."/>
            <person name="Perrotta A.R."/>
            <person name="Berdy B."/>
            <person name="Zhao S."/>
            <person name="Lieberman T.D."/>
            <person name="Swanson P.K."/>
            <person name="Smith M."/>
            <person name="Roesemann S."/>
            <person name="Alexander J.E."/>
            <person name="Rich S.A."/>
            <person name="Livny J."/>
            <person name="Vlamakis H."/>
            <person name="Clish C."/>
            <person name="Bullock K."/>
            <person name="Deik A."/>
            <person name="Scott J."/>
            <person name="Pierce K.A."/>
            <person name="Xavier R.J."/>
            <person name="Alm E.J."/>
        </authorList>
    </citation>
    <scope>NUCLEOTIDE SEQUENCE [LARGE SCALE GENOMIC DNA]</scope>
    <source>
        <strain evidence="4 7">BIOML-A7</strain>
    </source>
</reference>
<evidence type="ECO:0000313" key="2">
    <source>
        <dbReference type="EMBL" id="KJF40370.1"/>
    </source>
</evidence>
<gene>
    <name evidence="3" type="ORF">ASJ35_03200</name>
    <name evidence="4" type="ORF">GMD52_00700</name>
    <name evidence="2" type="ORF">TQ39_06955</name>
</gene>
<feature type="transmembrane region" description="Helical" evidence="1">
    <location>
        <begin position="114"/>
        <end position="140"/>
    </location>
</feature>
<dbReference type="Proteomes" id="UP000053433">
    <property type="component" value="Unassembled WGS sequence"/>
</dbReference>
<reference evidence="3 6" key="2">
    <citation type="submission" date="2015-10" db="EMBL/GenBank/DDBJ databases">
        <title>A novel member of the family Ruminococcaceae isolated from human faeces.</title>
        <authorList>
            <person name="Shkoporov A.N."/>
            <person name="Chaplin A.V."/>
            <person name="Motuzova O.V."/>
            <person name="Kafarskaia L.I."/>
            <person name="Efimov B.A."/>
        </authorList>
    </citation>
    <scope>NUCLEOTIDE SEQUENCE [LARGE SCALE GENOMIC DNA]</scope>
    <source>
        <strain evidence="3 6">668</strain>
    </source>
</reference>
<evidence type="ECO:0000313" key="4">
    <source>
        <dbReference type="EMBL" id="MTS50060.1"/>
    </source>
</evidence>
<dbReference type="Proteomes" id="UP000449193">
    <property type="component" value="Unassembled WGS sequence"/>
</dbReference>
<accession>A0A0W7TU84</accession>
<dbReference type="PROSITE" id="PS51257">
    <property type="entry name" value="PROKAR_LIPOPROTEIN"/>
    <property type="match status" value="1"/>
</dbReference>
<reference evidence="2" key="1">
    <citation type="submission" date="2015-02" db="EMBL/GenBank/DDBJ databases">
        <title>A novel member of the family Ruminococcaceae isolated from human feces.</title>
        <authorList>
            <person name="Shkoporov A.N."/>
            <person name="Chaplin A.V."/>
            <person name="Motuzova O.V."/>
            <person name="Kafarskaia L.I."/>
            <person name="Khokhlova E.V."/>
            <person name="Efimov B.A."/>
        </authorList>
    </citation>
    <scope>NUCLEOTIDE SEQUENCE [LARGE SCALE GENOMIC DNA]</scope>
    <source>
        <strain evidence="2">585-1</strain>
    </source>
</reference>
<dbReference type="EMBL" id="JXXK01000007">
    <property type="protein sequence ID" value="KJF40370.1"/>
    <property type="molecule type" value="Genomic_DNA"/>
</dbReference>
<keyword evidence="1" id="KW-1133">Transmembrane helix</keyword>
<evidence type="ECO:0000313" key="7">
    <source>
        <dbReference type="Proteomes" id="UP000449193"/>
    </source>
</evidence>
<name>A0A0D8J089_9FIRM</name>